<dbReference type="GO" id="GO:0005829">
    <property type="term" value="C:cytosol"/>
    <property type="evidence" value="ECO:0007669"/>
    <property type="project" value="TreeGrafter"/>
</dbReference>
<keyword evidence="2" id="KW-0658">Purine biosynthesis</keyword>
<organism evidence="5">
    <name type="scientific">mine drainage metagenome</name>
    <dbReference type="NCBI Taxonomy" id="410659"/>
    <lineage>
        <taxon>unclassified sequences</taxon>
        <taxon>metagenomes</taxon>
        <taxon>ecological metagenomes</taxon>
    </lineage>
</organism>
<dbReference type="InterPro" id="IPR024051">
    <property type="entry name" value="AICAR_Tfase_dup_dom_sf"/>
</dbReference>
<reference evidence="5" key="1">
    <citation type="submission" date="2013-08" db="EMBL/GenBank/DDBJ databases">
        <authorList>
            <person name="Mendez C."/>
            <person name="Richter M."/>
            <person name="Ferrer M."/>
            <person name="Sanchez J."/>
        </authorList>
    </citation>
    <scope>NUCLEOTIDE SEQUENCE</scope>
</reference>
<keyword evidence="3 5" id="KW-0378">Hydrolase</keyword>
<evidence type="ECO:0000256" key="2">
    <source>
        <dbReference type="ARBA" id="ARBA00022755"/>
    </source>
</evidence>
<keyword evidence="1 5" id="KW-0808">Transferase</keyword>
<sequence length="309" mass="32692">LHREPIRLRYGENPHQRAAIFAPSPGAGTGFCARPFEVLKGEPPSYTNLLDLETALNAVAEFPLPAAAVVKHATPCGVAEGATLAEALERAIATDPVARFGCAIAVNRPLGPDDPRTLHGVFVDLLAAPAIDPEARAALDRRPKLKLLRTAPPAPDGLRWEARSAFGRVLVQEADRRELAPGELKPMTSARASPEQLCALDFAWRVVRHAKSNAIVLARGSQTVGIGSGQTTRVKAVEIACDVAGDRARGSVLASDAFFPFADGIEVAAGAGVVAILQPGGSLRDPEVIAAAERAGIAMYFTGWRVFRH</sequence>
<dbReference type="InterPro" id="IPR002695">
    <property type="entry name" value="PurH-like"/>
</dbReference>
<dbReference type="SMART" id="SM00798">
    <property type="entry name" value="AICARFT_IMPCHas"/>
    <property type="match status" value="1"/>
</dbReference>
<dbReference type="Gene3D" id="3.40.140.20">
    <property type="match status" value="2"/>
</dbReference>
<evidence type="ECO:0000256" key="4">
    <source>
        <dbReference type="ARBA" id="ARBA00023268"/>
    </source>
</evidence>
<name>T0ZBZ2_9ZZZZ</name>
<dbReference type="AlphaFoldDB" id="T0ZBZ2"/>
<dbReference type="FunFam" id="3.40.140.20:FF:000001">
    <property type="entry name" value="Bifunctional purine biosynthesis protein PurH"/>
    <property type="match status" value="1"/>
</dbReference>
<dbReference type="GO" id="GO:0003937">
    <property type="term" value="F:IMP cyclohydrolase activity"/>
    <property type="evidence" value="ECO:0007669"/>
    <property type="project" value="InterPro"/>
</dbReference>
<dbReference type="PANTHER" id="PTHR11692:SF0">
    <property type="entry name" value="BIFUNCTIONAL PURINE BIOSYNTHESIS PROTEIN ATIC"/>
    <property type="match status" value="1"/>
</dbReference>
<dbReference type="EMBL" id="AUZZ01007413">
    <property type="protein sequence ID" value="EQD42578.1"/>
    <property type="molecule type" value="Genomic_DNA"/>
</dbReference>
<accession>T0ZBZ2</accession>
<reference evidence="5" key="2">
    <citation type="journal article" date="2014" name="ISME J.">
        <title>Microbial stratification in low pH oxic and suboxic macroscopic growths along an acid mine drainage.</title>
        <authorList>
            <person name="Mendez-Garcia C."/>
            <person name="Mesa V."/>
            <person name="Sprenger R.R."/>
            <person name="Richter M."/>
            <person name="Diez M.S."/>
            <person name="Solano J."/>
            <person name="Bargiela R."/>
            <person name="Golyshina O.V."/>
            <person name="Manteca A."/>
            <person name="Ramos J.L."/>
            <person name="Gallego J.R."/>
            <person name="Llorente I."/>
            <person name="Martins Dos Santos V.A."/>
            <person name="Jensen O.N."/>
            <person name="Pelaez A.I."/>
            <person name="Sanchez J."/>
            <person name="Ferrer M."/>
        </authorList>
    </citation>
    <scope>NUCLEOTIDE SEQUENCE</scope>
</reference>
<dbReference type="SUPFAM" id="SSF53927">
    <property type="entry name" value="Cytidine deaminase-like"/>
    <property type="match status" value="1"/>
</dbReference>
<dbReference type="GO" id="GO:0004643">
    <property type="term" value="F:phosphoribosylaminoimidazolecarboxamide formyltransferase activity"/>
    <property type="evidence" value="ECO:0007669"/>
    <property type="project" value="InterPro"/>
</dbReference>
<evidence type="ECO:0000256" key="3">
    <source>
        <dbReference type="ARBA" id="ARBA00022801"/>
    </source>
</evidence>
<feature type="non-terminal residue" evidence="5">
    <location>
        <position position="1"/>
    </location>
</feature>
<gene>
    <name evidence="5" type="ORF">B2A_10280</name>
</gene>
<dbReference type="InterPro" id="IPR016193">
    <property type="entry name" value="Cytidine_deaminase-like"/>
</dbReference>
<dbReference type="Pfam" id="PF01808">
    <property type="entry name" value="AICARFT_IMPCHas"/>
    <property type="match status" value="1"/>
</dbReference>
<evidence type="ECO:0000313" key="5">
    <source>
        <dbReference type="EMBL" id="EQD42578.1"/>
    </source>
</evidence>
<protein>
    <submittedName>
        <fullName evidence="5">Bifunctional phosphoribosylaminoimidazolecarboxamide formyltransferase/IMP cyclohydrolase</fullName>
    </submittedName>
</protein>
<dbReference type="GO" id="GO:0006189">
    <property type="term" value="P:'de novo' IMP biosynthetic process"/>
    <property type="evidence" value="ECO:0007669"/>
    <property type="project" value="TreeGrafter"/>
</dbReference>
<keyword evidence="4" id="KW-0511">Multifunctional enzyme</keyword>
<evidence type="ECO:0000256" key="1">
    <source>
        <dbReference type="ARBA" id="ARBA00022679"/>
    </source>
</evidence>
<dbReference type="PANTHER" id="PTHR11692">
    <property type="entry name" value="BIFUNCTIONAL PURINE BIOSYNTHESIS PROTEIN PURH"/>
    <property type="match status" value="1"/>
</dbReference>
<proteinExistence type="predicted"/>
<comment type="caution">
    <text evidence="5">The sequence shown here is derived from an EMBL/GenBank/DDBJ whole genome shotgun (WGS) entry which is preliminary data.</text>
</comment>